<keyword evidence="2" id="KW-0378">Hydrolase</keyword>
<evidence type="ECO:0000313" key="8">
    <source>
        <dbReference type="Proteomes" id="UP000743370"/>
    </source>
</evidence>
<proteinExistence type="predicted"/>
<gene>
    <name evidence="7" type="ORF">HKW66_Vig0070760</name>
</gene>
<reference evidence="7 8" key="1">
    <citation type="submission" date="2020-05" db="EMBL/GenBank/DDBJ databases">
        <title>Vigna angularis (adzuki bean) Var. LongXiaoDou No. 4 denovo assembly.</title>
        <authorList>
            <person name="Xiang H."/>
        </authorList>
    </citation>
    <scope>NUCLEOTIDE SEQUENCE [LARGE SCALE GENOMIC DNA]</scope>
    <source>
        <tissue evidence="7">Leaf</tissue>
    </source>
</reference>
<dbReference type="GO" id="GO:0005524">
    <property type="term" value="F:ATP binding"/>
    <property type="evidence" value="ECO:0007669"/>
    <property type="project" value="InterPro"/>
</dbReference>
<dbReference type="EMBL" id="JABFOF010000006">
    <property type="protein sequence ID" value="KAG2395548.1"/>
    <property type="molecule type" value="Genomic_DNA"/>
</dbReference>
<dbReference type="SUPFAM" id="SSF52540">
    <property type="entry name" value="P-loop containing nucleoside triphosphate hydrolases"/>
    <property type="match status" value="1"/>
</dbReference>
<evidence type="ECO:0000256" key="3">
    <source>
        <dbReference type="ARBA" id="ARBA00022842"/>
    </source>
</evidence>
<feature type="domain" description="AAA-type ATPase N-terminal" evidence="6">
    <location>
        <begin position="77"/>
        <end position="161"/>
    </location>
</feature>
<evidence type="ECO:0000256" key="1">
    <source>
        <dbReference type="ARBA" id="ARBA00001946"/>
    </source>
</evidence>
<comment type="cofactor">
    <cofactor evidence="1">
        <name>Mg(2+)</name>
        <dbReference type="ChEBI" id="CHEBI:18420"/>
    </cofactor>
</comment>
<dbReference type="Proteomes" id="UP000743370">
    <property type="component" value="Unassembled WGS sequence"/>
</dbReference>
<feature type="region of interest" description="Disordered" evidence="4">
    <location>
        <begin position="1"/>
        <end position="35"/>
    </location>
</feature>
<dbReference type="InterPro" id="IPR025753">
    <property type="entry name" value="AAA_N_dom"/>
</dbReference>
<feature type="domain" description="ATPase AAA-type core" evidence="5">
    <location>
        <begin position="164"/>
        <end position="224"/>
    </location>
</feature>
<sequence>MFPLPLSQRRSPQPPAAPSCIASSNSPPCLSPQHLPKIPPQPLPSLLTSGHVTFATFENMYDDRDAPPLVHPHLHFPEFQNYIHSKISKLLSSFSTELTLVIDKLNGLTPNPLFAVAHLYLKSQEAPNMKRFCATMSWKLRHVSLFMDDNDEIIDSFNGVEERVLAFGSPGTGKLSLIAVMANYLNFDVYDLELTVVNGNSDLRKLLIATRNHSILVVEDIDCSLHLQGRLAKRIARSAIYLSCFFYYKYTYNKVYR</sequence>
<accession>A0A8T0K7X2</accession>
<evidence type="ECO:0000313" key="7">
    <source>
        <dbReference type="EMBL" id="KAG2395548.1"/>
    </source>
</evidence>
<name>A0A8T0K7X2_PHAAN</name>
<dbReference type="PANTHER" id="PTHR23070">
    <property type="entry name" value="BCS1 AAA-TYPE ATPASE"/>
    <property type="match status" value="1"/>
</dbReference>
<dbReference type="AlphaFoldDB" id="A0A8T0K7X2"/>
<dbReference type="Gene3D" id="3.40.50.300">
    <property type="entry name" value="P-loop containing nucleotide triphosphate hydrolases"/>
    <property type="match status" value="1"/>
</dbReference>
<evidence type="ECO:0000256" key="2">
    <source>
        <dbReference type="ARBA" id="ARBA00022801"/>
    </source>
</evidence>
<protein>
    <submittedName>
        <fullName evidence="7">Protein HYPER-SENSITIVITY-RELATED 4</fullName>
    </submittedName>
</protein>
<organism evidence="7 8">
    <name type="scientific">Phaseolus angularis</name>
    <name type="common">Azuki bean</name>
    <name type="synonym">Vigna angularis</name>
    <dbReference type="NCBI Taxonomy" id="3914"/>
    <lineage>
        <taxon>Eukaryota</taxon>
        <taxon>Viridiplantae</taxon>
        <taxon>Streptophyta</taxon>
        <taxon>Embryophyta</taxon>
        <taxon>Tracheophyta</taxon>
        <taxon>Spermatophyta</taxon>
        <taxon>Magnoliopsida</taxon>
        <taxon>eudicotyledons</taxon>
        <taxon>Gunneridae</taxon>
        <taxon>Pentapetalae</taxon>
        <taxon>rosids</taxon>
        <taxon>fabids</taxon>
        <taxon>Fabales</taxon>
        <taxon>Fabaceae</taxon>
        <taxon>Papilionoideae</taxon>
        <taxon>50 kb inversion clade</taxon>
        <taxon>NPAAA clade</taxon>
        <taxon>indigoferoid/millettioid clade</taxon>
        <taxon>Phaseoleae</taxon>
        <taxon>Vigna</taxon>
    </lineage>
</organism>
<keyword evidence="3" id="KW-0460">Magnesium</keyword>
<dbReference type="Pfam" id="PF14363">
    <property type="entry name" value="AAA_assoc"/>
    <property type="match status" value="1"/>
</dbReference>
<evidence type="ECO:0000256" key="4">
    <source>
        <dbReference type="SAM" id="MobiDB-lite"/>
    </source>
</evidence>
<comment type="caution">
    <text evidence="7">The sequence shown here is derived from an EMBL/GenBank/DDBJ whole genome shotgun (WGS) entry which is preliminary data.</text>
</comment>
<dbReference type="Pfam" id="PF00004">
    <property type="entry name" value="AAA"/>
    <property type="match status" value="1"/>
</dbReference>
<evidence type="ECO:0000259" key="6">
    <source>
        <dbReference type="Pfam" id="PF14363"/>
    </source>
</evidence>
<dbReference type="InterPro" id="IPR050747">
    <property type="entry name" value="Mitochondrial_chaperone_BCS1"/>
</dbReference>
<dbReference type="GO" id="GO:0016887">
    <property type="term" value="F:ATP hydrolysis activity"/>
    <property type="evidence" value="ECO:0007669"/>
    <property type="project" value="InterPro"/>
</dbReference>
<dbReference type="InterPro" id="IPR003959">
    <property type="entry name" value="ATPase_AAA_core"/>
</dbReference>
<evidence type="ECO:0000259" key="5">
    <source>
        <dbReference type="Pfam" id="PF00004"/>
    </source>
</evidence>
<dbReference type="InterPro" id="IPR027417">
    <property type="entry name" value="P-loop_NTPase"/>
</dbReference>